<dbReference type="Proteomes" id="UP000009022">
    <property type="component" value="Unassembled WGS sequence"/>
</dbReference>
<feature type="compositionally biased region" description="Polar residues" evidence="2">
    <location>
        <begin position="60"/>
        <end position="80"/>
    </location>
</feature>
<dbReference type="InterPro" id="IPR041243">
    <property type="entry name" value="STI1/HOP_DP"/>
</dbReference>
<proteinExistence type="predicted"/>
<dbReference type="EMBL" id="DS985245">
    <property type="protein sequence ID" value="EDV24567.1"/>
    <property type="molecule type" value="Genomic_DNA"/>
</dbReference>
<evidence type="ECO:0000256" key="2">
    <source>
        <dbReference type="SAM" id="MobiDB-lite"/>
    </source>
</evidence>
<evidence type="ECO:0000313" key="4">
    <source>
        <dbReference type="EMBL" id="EDV24567.1"/>
    </source>
</evidence>
<keyword evidence="5" id="KW-1185">Reference proteome</keyword>
<dbReference type="OMA" id="ELMSEYM"/>
<dbReference type="AlphaFoldDB" id="B3RYA6"/>
<dbReference type="Pfam" id="PF17830">
    <property type="entry name" value="STI1-HOP_DP"/>
    <property type="match status" value="1"/>
</dbReference>
<sequence>MAEIDDDSDVPPLEDMSDLIGKVQAMRTETSQEVSYNTVDSNYPSGQSAITDTKHEETTQYKASNESTAKKNNLTQSSQFGGFKSGFLNSKPAKVKSHSKVEKKGGKGAKEDDLEFVKPKKSKEDELKFQEVQDAINQSHPLLKNNDWVTNDLLTKIQANPRMHKQISDPRFVAALKKFETDREGAMKQFQGDPELQQFFTDFCQLMGNHFLNISKDKDPSKSVVLYILDQNEAAAATENRLTPKKLSPEDIRAQQIVSDPKIAKILNNSEVKEFIELLKRNPEAAQQYLFTAPKELREKLQKLVECGVLSVQRS</sequence>
<evidence type="ECO:0000256" key="1">
    <source>
        <dbReference type="ARBA" id="ARBA00022737"/>
    </source>
</evidence>
<accession>B3RYA6</accession>
<dbReference type="HOGENOM" id="CLU_082235_0_0_1"/>
<dbReference type="Gene3D" id="1.10.260.100">
    <property type="match status" value="2"/>
</dbReference>
<feature type="region of interest" description="Disordered" evidence="2">
    <location>
        <begin position="32"/>
        <end position="111"/>
    </location>
</feature>
<reference evidence="4 5" key="1">
    <citation type="journal article" date="2008" name="Nature">
        <title>The Trichoplax genome and the nature of placozoans.</title>
        <authorList>
            <person name="Srivastava M."/>
            <person name="Begovic E."/>
            <person name="Chapman J."/>
            <person name="Putnam N.H."/>
            <person name="Hellsten U."/>
            <person name="Kawashima T."/>
            <person name="Kuo A."/>
            <person name="Mitros T."/>
            <person name="Salamov A."/>
            <person name="Carpenter M.L."/>
            <person name="Signorovitch A.Y."/>
            <person name="Moreno M.A."/>
            <person name="Kamm K."/>
            <person name="Grimwood J."/>
            <person name="Schmutz J."/>
            <person name="Shapiro H."/>
            <person name="Grigoriev I.V."/>
            <person name="Buss L.W."/>
            <person name="Schierwater B."/>
            <person name="Dellaporta S.L."/>
            <person name="Rokhsar D.S."/>
        </authorList>
    </citation>
    <scope>NUCLEOTIDE SEQUENCE [LARGE SCALE GENOMIC DNA]</scope>
    <source>
        <strain evidence="4 5">Grell-BS-1999</strain>
    </source>
</reference>
<dbReference type="KEGG" id="tad:TRIADDRAFT_56493"/>
<protein>
    <recommendedName>
        <fullName evidence="3">STI1/HOP DP domain-containing protein</fullName>
    </recommendedName>
</protein>
<dbReference type="PhylomeDB" id="B3RYA6"/>
<dbReference type="GeneID" id="6754106"/>
<evidence type="ECO:0000313" key="5">
    <source>
        <dbReference type="Proteomes" id="UP000009022"/>
    </source>
</evidence>
<name>B3RYA6_TRIAD</name>
<gene>
    <name evidence="4" type="ORF">TRIADDRAFT_56493</name>
</gene>
<dbReference type="RefSeq" id="XP_002112457.1">
    <property type="nucleotide sequence ID" value="XM_002112421.1"/>
</dbReference>
<dbReference type="OrthoDB" id="71407at2759"/>
<feature type="compositionally biased region" description="Basic and acidic residues" evidence="2">
    <location>
        <begin position="99"/>
        <end position="111"/>
    </location>
</feature>
<feature type="compositionally biased region" description="Polar residues" evidence="2">
    <location>
        <begin position="32"/>
        <end position="51"/>
    </location>
</feature>
<dbReference type="InParanoid" id="B3RYA6"/>
<dbReference type="eggNOG" id="ENOG502S2RK">
    <property type="taxonomic scope" value="Eukaryota"/>
</dbReference>
<feature type="domain" description="STI1/HOP DP" evidence="3">
    <location>
        <begin position="151"/>
        <end position="200"/>
    </location>
</feature>
<organism evidence="4 5">
    <name type="scientific">Trichoplax adhaerens</name>
    <name type="common">Trichoplax reptans</name>
    <dbReference type="NCBI Taxonomy" id="10228"/>
    <lineage>
        <taxon>Eukaryota</taxon>
        <taxon>Metazoa</taxon>
        <taxon>Placozoa</taxon>
        <taxon>Uniplacotomia</taxon>
        <taxon>Trichoplacea</taxon>
        <taxon>Trichoplacidae</taxon>
        <taxon>Trichoplax</taxon>
    </lineage>
</organism>
<evidence type="ECO:0000259" key="3">
    <source>
        <dbReference type="Pfam" id="PF17830"/>
    </source>
</evidence>
<dbReference type="STRING" id="10228.B3RYA6"/>
<dbReference type="CTD" id="6754106"/>
<keyword evidence="1" id="KW-0677">Repeat</keyword>